<name>A0A426TXN6_9CHLR</name>
<dbReference type="PANTHER" id="PTHR24104:SF25">
    <property type="entry name" value="PROTEIN LIN-41"/>
    <property type="match status" value="1"/>
</dbReference>
<feature type="repeat" description="NHL" evidence="2">
    <location>
        <begin position="891"/>
        <end position="919"/>
    </location>
</feature>
<feature type="repeat" description="NHL" evidence="2">
    <location>
        <begin position="162"/>
        <end position="198"/>
    </location>
</feature>
<organism evidence="4 5">
    <name type="scientific">Candidatus Viridilinea halotolerans</name>
    <dbReference type="NCBI Taxonomy" id="2491704"/>
    <lineage>
        <taxon>Bacteria</taxon>
        <taxon>Bacillati</taxon>
        <taxon>Chloroflexota</taxon>
        <taxon>Chloroflexia</taxon>
        <taxon>Chloroflexales</taxon>
        <taxon>Chloroflexineae</taxon>
        <taxon>Oscillochloridaceae</taxon>
        <taxon>Candidatus Viridilinea</taxon>
    </lineage>
</organism>
<dbReference type="AlphaFoldDB" id="A0A426TXN6"/>
<dbReference type="PROSITE" id="PS51125">
    <property type="entry name" value="NHL"/>
    <property type="match status" value="4"/>
</dbReference>
<dbReference type="InterPro" id="IPR001258">
    <property type="entry name" value="NHL_repeat"/>
</dbReference>
<evidence type="ECO:0000256" key="3">
    <source>
        <dbReference type="SAM" id="Phobius"/>
    </source>
</evidence>
<dbReference type="EMBL" id="RSAS01000511">
    <property type="protein sequence ID" value="RRR70559.1"/>
    <property type="molecule type" value="Genomic_DNA"/>
</dbReference>
<keyword evidence="3" id="KW-0472">Membrane</keyword>
<dbReference type="Proteomes" id="UP000280307">
    <property type="component" value="Unassembled WGS sequence"/>
</dbReference>
<evidence type="ECO:0008006" key="6">
    <source>
        <dbReference type="Google" id="ProtNLM"/>
    </source>
</evidence>
<dbReference type="InterPro" id="IPR050952">
    <property type="entry name" value="TRIM-NHL_E3_ligases"/>
</dbReference>
<feature type="repeat" description="NHL" evidence="2">
    <location>
        <begin position="230"/>
        <end position="266"/>
    </location>
</feature>
<dbReference type="PANTHER" id="PTHR24104">
    <property type="entry name" value="E3 UBIQUITIN-PROTEIN LIGASE NHLRC1-RELATED"/>
    <property type="match status" value="1"/>
</dbReference>
<reference evidence="4 5" key="1">
    <citation type="submission" date="2018-12" db="EMBL/GenBank/DDBJ databases">
        <title>Genome Sequence of Candidatus Viridilinea halotolerans isolated from saline sulfide-rich spring.</title>
        <authorList>
            <person name="Grouzdev D.S."/>
            <person name="Burganskaya E.I."/>
            <person name="Krutkina M.S."/>
            <person name="Sukhacheva M.V."/>
            <person name="Gorlenko V.M."/>
        </authorList>
    </citation>
    <scope>NUCLEOTIDE SEQUENCE [LARGE SCALE GENOMIC DNA]</scope>
    <source>
        <strain evidence="4">Chok-6</strain>
    </source>
</reference>
<accession>A0A426TXN6</accession>
<keyword evidence="1" id="KW-0677">Repeat</keyword>
<evidence type="ECO:0000256" key="1">
    <source>
        <dbReference type="ARBA" id="ARBA00022737"/>
    </source>
</evidence>
<protein>
    <recommendedName>
        <fullName evidence="6">NHL repeat containing protein</fullName>
    </recommendedName>
</protein>
<keyword evidence="3" id="KW-0812">Transmembrane</keyword>
<sequence>MTLGTRMQPGFRRILRRFGFVIVALGLVALIYVLQPPSPSPAPTTATRHLVQDPARLPFAHLIAASAAHANAPWEVGAGDAIADRVYGQPDFTSATALNPPTAASLHQPGGIATYWSGLVFVSDTRNHRVLIWNNLEAFEDGDPADLVLGQPDFTSNTALNPPTASSLNAPMGLAVDRYGMLYVADSGNQRVLVYTPEGDDPAELIYRSGMAASMVIGQPDFTSNRVLNPPTAASLHNPVAVAVDSRDNLVVADRDNHRVLIFDVPLFTGVAASYVIGHVQPGSIHFGNFTSNNMPNVPDATALKYPSGVAIGLAADELYVADTGHNRVLVFTKSNPVDAQADYVIGQPNFTSAAVVAPSATSLNAPTGLSIDNYNRLYVSDTGNNRVLFYSNPLTNPQAEALFGQPDFTSATANQGGVTAAGLHTPVAVATDFLTMGVFIVDRQNNRMLAYHRPQEHGMPLIKELFPATVRVGRGNLTVEVMGAGIAQGTSVQVNGTTRATSDYWGNVMDLPIEVADVSQTGALTLTLTSPNGHVSPPATLQIYAPAAGDTNADRVLGQVGLSNNEGSFRPTAANTLYMPEGVALDERSGRIFVADTMDARVVSWPSLATFEDGAPADLVIGQPDFVHNDWCVLHEDDCRDGARSLGPFAGLTLDQAGNLYVADTENSRVLIYRAPLTSGMAASVVIGQPNFTSGAPALGATTLYAPFDVALDQAGNLYVADTYNNRVLFYPAPLTSGMAATRVFGQPDFTSSVPNNGGVSAATLNFPTGIALDAAGNLYVADQENHRVLVYTNPLTGDTSADHVFGQRGSFTTNEANRGGLSAESLRWPSDMTTDRAGNLYISDNGNNRVLVYMTPLTTDMRAVMVFGQQGSFTSDAVAEVASAATLHYPSSVAVSADGTVVIVDNLNSRVLVYDQPLAAAGQHQVYLPLVRR</sequence>
<evidence type="ECO:0000313" key="5">
    <source>
        <dbReference type="Proteomes" id="UP000280307"/>
    </source>
</evidence>
<feature type="repeat" description="NHL" evidence="2">
    <location>
        <begin position="760"/>
        <end position="796"/>
    </location>
</feature>
<dbReference type="Gene3D" id="2.120.10.30">
    <property type="entry name" value="TolB, C-terminal domain"/>
    <property type="match status" value="5"/>
</dbReference>
<dbReference type="CDD" id="cd05819">
    <property type="entry name" value="NHL"/>
    <property type="match status" value="2"/>
</dbReference>
<dbReference type="Pfam" id="PF01436">
    <property type="entry name" value="NHL"/>
    <property type="match status" value="7"/>
</dbReference>
<evidence type="ECO:0000256" key="2">
    <source>
        <dbReference type="PROSITE-ProRule" id="PRU00504"/>
    </source>
</evidence>
<dbReference type="InterPro" id="IPR011042">
    <property type="entry name" value="6-blade_b-propeller_TolB-like"/>
</dbReference>
<evidence type="ECO:0000313" key="4">
    <source>
        <dbReference type="EMBL" id="RRR70559.1"/>
    </source>
</evidence>
<proteinExistence type="predicted"/>
<gene>
    <name evidence="4" type="ORF">EI684_13180</name>
</gene>
<dbReference type="GO" id="GO:0008270">
    <property type="term" value="F:zinc ion binding"/>
    <property type="evidence" value="ECO:0007669"/>
    <property type="project" value="UniProtKB-KW"/>
</dbReference>
<comment type="caution">
    <text evidence="4">The sequence shown here is derived from an EMBL/GenBank/DDBJ whole genome shotgun (WGS) entry which is preliminary data.</text>
</comment>
<keyword evidence="3" id="KW-1133">Transmembrane helix</keyword>
<dbReference type="SUPFAM" id="SSF101898">
    <property type="entry name" value="NHL repeat"/>
    <property type="match status" value="2"/>
</dbReference>
<dbReference type="SUPFAM" id="SSF63825">
    <property type="entry name" value="YWTD domain"/>
    <property type="match status" value="1"/>
</dbReference>
<feature type="transmembrane region" description="Helical" evidence="3">
    <location>
        <begin position="14"/>
        <end position="34"/>
    </location>
</feature>